<dbReference type="EMBL" id="VUJU01009102">
    <property type="protein sequence ID" value="KAF0722040.1"/>
    <property type="molecule type" value="Genomic_DNA"/>
</dbReference>
<proteinExistence type="predicted"/>
<accession>A0A6G0W4X6</accession>
<dbReference type="PANTHER" id="PTHR46599">
    <property type="entry name" value="PIGGYBAC TRANSPOSABLE ELEMENT-DERIVED PROTEIN 4"/>
    <property type="match status" value="1"/>
</dbReference>
<evidence type="ECO:0000259" key="1">
    <source>
        <dbReference type="Pfam" id="PF13843"/>
    </source>
</evidence>
<name>A0A6G0W4X6_APHCR</name>
<sequence>MEELYQLSKNLSIDESMVLFRGRLMFHQDTNTGLVHRVLIYSGEGTGTSEELSHTEYVVEKLMEGYYYKGHSIYMDNYYNSVKLAHYLLEKQTYCTGTLRANRKNNPKAINDKKFKKGETICQYTEKGVGVVKWKDRRDVIAISSEHSHDLVNITNRRGIIKSKPLSIIKYNEYMSGIDRQDQMLSYYPCERKTLRWYKKLGIHFIQILLLNWYLLYNKNRCRLCSSKGVRKMTSFYCSMCEDEPGFCLDCFEEFHRNI</sequence>
<feature type="domain" description="PiggyBac transposable element-derived protein" evidence="1">
    <location>
        <begin position="1"/>
        <end position="212"/>
    </location>
</feature>
<keyword evidence="3" id="KW-1185">Reference proteome</keyword>
<dbReference type="Proteomes" id="UP000478052">
    <property type="component" value="Unassembled WGS sequence"/>
</dbReference>
<evidence type="ECO:0000313" key="2">
    <source>
        <dbReference type="EMBL" id="KAF0722040.1"/>
    </source>
</evidence>
<gene>
    <name evidence="2" type="ORF">FWK35_00031106</name>
</gene>
<protein>
    <submittedName>
        <fullName evidence="2">PiggyBac transposable element-derived protein 4-like</fullName>
    </submittedName>
</protein>
<comment type="caution">
    <text evidence="2">The sequence shown here is derived from an EMBL/GenBank/DDBJ whole genome shotgun (WGS) entry which is preliminary data.</text>
</comment>
<dbReference type="InterPro" id="IPR029526">
    <property type="entry name" value="PGBD"/>
</dbReference>
<dbReference type="OrthoDB" id="6740508at2759"/>
<organism evidence="2 3">
    <name type="scientific">Aphis craccivora</name>
    <name type="common">Cowpea aphid</name>
    <dbReference type="NCBI Taxonomy" id="307492"/>
    <lineage>
        <taxon>Eukaryota</taxon>
        <taxon>Metazoa</taxon>
        <taxon>Ecdysozoa</taxon>
        <taxon>Arthropoda</taxon>
        <taxon>Hexapoda</taxon>
        <taxon>Insecta</taxon>
        <taxon>Pterygota</taxon>
        <taxon>Neoptera</taxon>
        <taxon>Paraneoptera</taxon>
        <taxon>Hemiptera</taxon>
        <taxon>Sternorrhyncha</taxon>
        <taxon>Aphidomorpha</taxon>
        <taxon>Aphidoidea</taxon>
        <taxon>Aphididae</taxon>
        <taxon>Aphidini</taxon>
        <taxon>Aphis</taxon>
        <taxon>Aphis</taxon>
    </lineage>
</organism>
<dbReference type="PANTHER" id="PTHR46599:SF3">
    <property type="entry name" value="PIGGYBAC TRANSPOSABLE ELEMENT-DERIVED PROTEIN 4"/>
    <property type="match status" value="1"/>
</dbReference>
<evidence type="ECO:0000313" key="3">
    <source>
        <dbReference type="Proteomes" id="UP000478052"/>
    </source>
</evidence>
<reference evidence="2 3" key="1">
    <citation type="submission" date="2019-08" db="EMBL/GenBank/DDBJ databases">
        <title>Whole genome of Aphis craccivora.</title>
        <authorList>
            <person name="Voronova N.V."/>
            <person name="Shulinski R.S."/>
            <person name="Bandarenka Y.V."/>
            <person name="Zhorov D.G."/>
            <person name="Warner D."/>
        </authorList>
    </citation>
    <scope>NUCLEOTIDE SEQUENCE [LARGE SCALE GENOMIC DNA]</scope>
    <source>
        <strain evidence="2">180601</strain>
        <tissue evidence="2">Whole Body</tissue>
    </source>
</reference>
<dbReference type="AlphaFoldDB" id="A0A6G0W4X6"/>
<dbReference type="Pfam" id="PF13843">
    <property type="entry name" value="DDE_Tnp_1_7"/>
    <property type="match status" value="1"/>
</dbReference>